<feature type="non-terminal residue" evidence="8">
    <location>
        <position position="1"/>
    </location>
</feature>
<dbReference type="PANTHER" id="PTHR13605:SF4">
    <property type="entry name" value="ER MEMBRANE PROTEIN COMPLEX SUBUNIT 7"/>
    <property type="match status" value="1"/>
</dbReference>
<gene>
    <name evidence="8" type="ORF">M011DRAFT_386113</name>
</gene>
<dbReference type="AlphaFoldDB" id="A0A6A6V9D9"/>
<dbReference type="Pfam" id="PF09430">
    <property type="entry name" value="EMC7_beta-sandw"/>
    <property type="match status" value="1"/>
</dbReference>
<dbReference type="InterPro" id="IPR039163">
    <property type="entry name" value="EMC7"/>
</dbReference>
<keyword evidence="4 6" id="KW-1133">Transmembrane helix</keyword>
<feature type="non-terminal residue" evidence="8">
    <location>
        <position position="222"/>
    </location>
</feature>
<evidence type="ECO:0000313" key="8">
    <source>
        <dbReference type="EMBL" id="KAF2746703.1"/>
    </source>
</evidence>
<evidence type="ECO:0000256" key="1">
    <source>
        <dbReference type="ARBA" id="ARBA00004167"/>
    </source>
</evidence>
<evidence type="ECO:0000313" key="9">
    <source>
        <dbReference type="Proteomes" id="UP000799440"/>
    </source>
</evidence>
<evidence type="ECO:0000256" key="2">
    <source>
        <dbReference type="ARBA" id="ARBA00022692"/>
    </source>
</evidence>
<evidence type="ECO:0000256" key="4">
    <source>
        <dbReference type="ARBA" id="ARBA00022989"/>
    </source>
</evidence>
<evidence type="ECO:0000256" key="6">
    <source>
        <dbReference type="SAM" id="Phobius"/>
    </source>
</evidence>
<proteinExistence type="predicted"/>
<keyword evidence="5 6" id="KW-0472">Membrane</keyword>
<dbReference type="GO" id="GO:0072546">
    <property type="term" value="C:EMC complex"/>
    <property type="evidence" value="ECO:0007669"/>
    <property type="project" value="TreeGrafter"/>
</dbReference>
<dbReference type="InterPro" id="IPR019008">
    <property type="entry name" value="Beta_sandwich_EMC7"/>
</dbReference>
<evidence type="ECO:0000256" key="3">
    <source>
        <dbReference type="ARBA" id="ARBA00022729"/>
    </source>
</evidence>
<feature type="transmembrane region" description="Helical" evidence="6">
    <location>
        <begin position="155"/>
        <end position="173"/>
    </location>
</feature>
<name>A0A6A6V9D9_9PLEO</name>
<dbReference type="EMBL" id="MU006576">
    <property type="protein sequence ID" value="KAF2746703.1"/>
    <property type="molecule type" value="Genomic_DNA"/>
</dbReference>
<sequence length="222" mass="24173">TLLSLLSLSTTCLSARLTLHIPTTPNLNPSTLPPTTHAILQSSGTPQTALLTRSNTFLFQNVTSGSYLATIYSRDHHFEPLRIDVNVEKNEAGEKVERVHAWQTFLGNEWGNKGEERGSGDGSKGVVIEVKAVGGKQYFTERGGFSPLSFLKNPMILMALFSMVLIFGMPYLMENMDPEMKAEFEEMQKTSPLGGGANPAQSIQNFDLASWMAGKTDTGAAS</sequence>
<dbReference type="OrthoDB" id="27095at2759"/>
<keyword evidence="9" id="KW-1185">Reference proteome</keyword>
<protein>
    <recommendedName>
        <fullName evidence="7">ER membrane protein complex subunit 7 beta-sandwich domain-containing protein</fullName>
    </recommendedName>
</protein>
<reference evidence="8" key="1">
    <citation type="journal article" date="2020" name="Stud. Mycol.">
        <title>101 Dothideomycetes genomes: a test case for predicting lifestyles and emergence of pathogens.</title>
        <authorList>
            <person name="Haridas S."/>
            <person name="Albert R."/>
            <person name="Binder M."/>
            <person name="Bloem J."/>
            <person name="Labutti K."/>
            <person name="Salamov A."/>
            <person name="Andreopoulos B."/>
            <person name="Baker S."/>
            <person name="Barry K."/>
            <person name="Bills G."/>
            <person name="Bluhm B."/>
            <person name="Cannon C."/>
            <person name="Castanera R."/>
            <person name="Culley D."/>
            <person name="Daum C."/>
            <person name="Ezra D."/>
            <person name="Gonzalez J."/>
            <person name="Henrissat B."/>
            <person name="Kuo A."/>
            <person name="Liang C."/>
            <person name="Lipzen A."/>
            <person name="Lutzoni F."/>
            <person name="Magnuson J."/>
            <person name="Mondo S."/>
            <person name="Nolan M."/>
            <person name="Ohm R."/>
            <person name="Pangilinan J."/>
            <person name="Park H.-J."/>
            <person name="Ramirez L."/>
            <person name="Alfaro M."/>
            <person name="Sun H."/>
            <person name="Tritt A."/>
            <person name="Yoshinaga Y."/>
            <person name="Zwiers L.-H."/>
            <person name="Turgeon B."/>
            <person name="Goodwin S."/>
            <person name="Spatafora J."/>
            <person name="Crous P."/>
            <person name="Grigoriev I."/>
        </authorList>
    </citation>
    <scope>NUCLEOTIDE SEQUENCE</scope>
    <source>
        <strain evidence="8">CBS 119925</strain>
    </source>
</reference>
<accession>A0A6A6V9D9</accession>
<evidence type="ECO:0000256" key="5">
    <source>
        <dbReference type="ARBA" id="ARBA00023136"/>
    </source>
</evidence>
<keyword evidence="2 6" id="KW-0812">Transmembrane</keyword>
<dbReference type="PANTHER" id="PTHR13605">
    <property type="entry name" value="ER MEMBRANE PROTEIN COMPLEX SUBUNIT 7"/>
    <property type="match status" value="1"/>
</dbReference>
<feature type="domain" description="ER membrane protein complex subunit 7 beta-sandwich" evidence="7">
    <location>
        <begin position="28"/>
        <end position="158"/>
    </location>
</feature>
<keyword evidence="3" id="KW-0732">Signal</keyword>
<comment type="subcellular location">
    <subcellularLocation>
        <location evidence="1">Membrane</location>
        <topology evidence="1">Single-pass membrane protein</topology>
    </subcellularLocation>
</comment>
<dbReference type="Proteomes" id="UP000799440">
    <property type="component" value="Unassembled WGS sequence"/>
</dbReference>
<organism evidence="8 9">
    <name type="scientific">Sporormia fimetaria CBS 119925</name>
    <dbReference type="NCBI Taxonomy" id="1340428"/>
    <lineage>
        <taxon>Eukaryota</taxon>
        <taxon>Fungi</taxon>
        <taxon>Dikarya</taxon>
        <taxon>Ascomycota</taxon>
        <taxon>Pezizomycotina</taxon>
        <taxon>Dothideomycetes</taxon>
        <taxon>Pleosporomycetidae</taxon>
        <taxon>Pleosporales</taxon>
        <taxon>Sporormiaceae</taxon>
        <taxon>Sporormia</taxon>
    </lineage>
</organism>
<evidence type="ECO:0000259" key="7">
    <source>
        <dbReference type="Pfam" id="PF09430"/>
    </source>
</evidence>